<protein>
    <submittedName>
        <fullName evidence="2">Urocanase</fullName>
    </submittedName>
</protein>
<feature type="domain" description="Urocanase Rossmann-like" evidence="1">
    <location>
        <begin position="29"/>
        <end position="125"/>
    </location>
</feature>
<comment type="caution">
    <text evidence="2">The sequence shown here is derived from an EMBL/GenBank/DDBJ whole genome shotgun (WGS) entry which is preliminary data.</text>
</comment>
<evidence type="ECO:0000259" key="1">
    <source>
        <dbReference type="Pfam" id="PF01175"/>
    </source>
</evidence>
<dbReference type="OrthoDB" id="122952at2"/>
<dbReference type="InterPro" id="IPR036190">
    <property type="entry name" value="Urocanase_sf"/>
</dbReference>
<gene>
    <name evidence="2" type="ORF">EDE15_0443</name>
</gene>
<dbReference type="Pfam" id="PF01175">
    <property type="entry name" value="Urocanase"/>
    <property type="match status" value="1"/>
</dbReference>
<dbReference type="EMBL" id="RSDW01000001">
    <property type="protein sequence ID" value="RSL14973.1"/>
    <property type="molecule type" value="Genomic_DNA"/>
</dbReference>
<evidence type="ECO:0000313" key="2">
    <source>
        <dbReference type="EMBL" id="RSL14973.1"/>
    </source>
</evidence>
<keyword evidence="3" id="KW-1185">Reference proteome</keyword>
<reference evidence="2 3" key="1">
    <citation type="submission" date="2018-12" db="EMBL/GenBank/DDBJ databases">
        <title>Sequencing of bacterial isolates from soil warming experiment in Harvard Forest, Massachusetts, USA.</title>
        <authorList>
            <person name="Deangelis K."/>
        </authorList>
    </citation>
    <scope>NUCLEOTIDE SEQUENCE [LARGE SCALE GENOMIC DNA]</scope>
    <source>
        <strain evidence="2 3">EB153</strain>
    </source>
</reference>
<proteinExistence type="predicted"/>
<accession>A0A3R9NW03</accession>
<organism evidence="2 3">
    <name type="scientific">Edaphobacter aggregans</name>
    <dbReference type="NCBI Taxonomy" id="570835"/>
    <lineage>
        <taxon>Bacteria</taxon>
        <taxon>Pseudomonadati</taxon>
        <taxon>Acidobacteriota</taxon>
        <taxon>Terriglobia</taxon>
        <taxon>Terriglobales</taxon>
        <taxon>Acidobacteriaceae</taxon>
        <taxon>Edaphobacter</taxon>
    </lineage>
</organism>
<evidence type="ECO:0000313" key="3">
    <source>
        <dbReference type="Proteomes" id="UP000269669"/>
    </source>
</evidence>
<dbReference type="SUPFAM" id="SSF111326">
    <property type="entry name" value="Urocanase"/>
    <property type="match status" value="1"/>
</dbReference>
<name>A0A3R9NW03_9BACT</name>
<dbReference type="InterPro" id="IPR035085">
    <property type="entry name" value="Urocanase_Rossmann-like"/>
</dbReference>
<dbReference type="RefSeq" id="WP_125483771.1">
    <property type="nucleotide sequence ID" value="NZ_RSDW01000001.1"/>
</dbReference>
<sequence length="252" mass="27722">MTPSPNPDQTQPQILRTFTTLHQLRPIWGGSLILSLGLDPHGAALSIAANIAGAVSLAIDNNPVHLREVVRTGACDFVVTTLDEAIRVMKNEVRKHTPLSVALNADPFLALNEILGRGLIPQLFSTFLPPSTLTPEQTSTLTYAVHQFQSKGASLIAFSNREPTTPFTPSDKLLTPLLAERQWTLQTFPFDSPTALRTFDARALALLAPDDALRSRWLEAAPRILQRQRPPQRSLWLTESEFHEILSSPAVA</sequence>
<dbReference type="Proteomes" id="UP000269669">
    <property type="component" value="Unassembled WGS sequence"/>
</dbReference>
<dbReference type="InterPro" id="IPR038364">
    <property type="entry name" value="Urocanase_central_sf"/>
</dbReference>
<dbReference type="AlphaFoldDB" id="A0A3R9NW03"/>
<dbReference type="Gene3D" id="3.40.50.10730">
    <property type="entry name" value="Urocanase like domains"/>
    <property type="match status" value="1"/>
</dbReference>